<dbReference type="AlphaFoldDB" id="A0A3B5XTG9"/>
<name>A0A3B5XTG9_WHEAT</name>
<dbReference type="Proteomes" id="UP000019116">
    <property type="component" value="Chromosome 1A"/>
</dbReference>
<keyword evidence="9 10" id="KW-0472">Membrane</keyword>
<evidence type="ECO:0000256" key="1">
    <source>
        <dbReference type="ARBA" id="ARBA00004389"/>
    </source>
</evidence>
<keyword evidence="12" id="KW-1185">Reference proteome</keyword>
<dbReference type="InterPro" id="IPR001901">
    <property type="entry name" value="Translocase_SecE/Sec61-g"/>
</dbReference>
<keyword evidence="3" id="KW-0813">Transport</keyword>
<evidence type="ECO:0000256" key="2">
    <source>
        <dbReference type="ARBA" id="ARBA00008274"/>
    </source>
</evidence>
<dbReference type="GO" id="GO:0008320">
    <property type="term" value="F:protein transmembrane transporter activity"/>
    <property type="evidence" value="ECO:0000318"/>
    <property type="project" value="GO_Central"/>
</dbReference>
<keyword evidence="7 10" id="KW-1133">Transmembrane helix</keyword>
<dbReference type="HAMAP" id="MF_00422">
    <property type="entry name" value="SecE"/>
    <property type="match status" value="1"/>
</dbReference>
<dbReference type="EnsemblPlants" id="TraesCS1A02G022600.1">
    <property type="protein sequence ID" value="TraesCS1A02G022600.1"/>
    <property type="gene ID" value="TraesCS1A02G022600"/>
</dbReference>
<dbReference type="SUPFAM" id="SSF103456">
    <property type="entry name" value="Preprotein translocase SecE subunit"/>
    <property type="match status" value="1"/>
</dbReference>
<proteinExistence type="inferred from homology"/>
<evidence type="ECO:0000256" key="8">
    <source>
        <dbReference type="ARBA" id="ARBA00023010"/>
    </source>
</evidence>
<dbReference type="GO" id="GO:0071261">
    <property type="term" value="C:Ssh1 translocon complex"/>
    <property type="evidence" value="ECO:0000318"/>
    <property type="project" value="GO_Central"/>
</dbReference>
<protein>
    <submittedName>
        <fullName evidence="11">Uncharacterized protein</fullName>
    </submittedName>
</protein>
<dbReference type="PANTHER" id="PTHR12309">
    <property type="entry name" value="SEC61 GAMMA SUBUNIT"/>
    <property type="match status" value="1"/>
</dbReference>
<reference evidence="11" key="1">
    <citation type="submission" date="2018-08" db="EMBL/GenBank/DDBJ databases">
        <authorList>
            <person name="Rossello M."/>
        </authorList>
    </citation>
    <scope>NUCLEOTIDE SEQUENCE [LARGE SCALE GENOMIC DNA]</scope>
    <source>
        <strain evidence="11">cv. Chinese Spring</strain>
    </source>
</reference>
<dbReference type="STRING" id="4565.A0A3B5XTG9"/>
<dbReference type="InterPro" id="IPR008158">
    <property type="entry name" value="Translocase_Sec61-g"/>
</dbReference>
<organism evidence="11">
    <name type="scientific">Triticum aestivum</name>
    <name type="common">Wheat</name>
    <dbReference type="NCBI Taxonomy" id="4565"/>
    <lineage>
        <taxon>Eukaryota</taxon>
        <taxon>Viridiplantae</taxon>
        <taxon>Streptophyta</taxon>
        <taxon>Embryophyta</taxon>
        <taxon>Tracheophyta</taxon>
        <taxon>Spermatophyta</taxon>
        <taxon>Magnoliopsida</taxon>
        <taxon>Liliopsida</taxon>
        <taxon>Poales</taxon>
        <taxon>Poaceae</taxon>
        <taxon>BOP clade</taxon>
        <taxon>Pooideae</taxon>
        <taxon>Triticodae</taxon>
        <taxon>Triticeae</taxon>
        <taxon>Triticinae</taxon>
        <taxon>Triticum</taxon>
    </lineage>
</organism>
<evidence type="ECO:0000256" key="4">
    <source>
        <dbReference type="ARBA" id="ARBA00022692"/>
    </source>
</evidence>
<evidence type="ECO:0000256" key="5">
    <source>
        <dbReference type="ARBA" id="ARBA00022824"/>
    </source>
</evidence>
<keyword evidence="6" id="KW-0653">Protein transport</keyword>
<keyword evidence="8" id="KW-0811">Translocation</keyword>
<evidence type="ECO:0000313" key="12">
    <source>
        <dbReference type="Proteomes" id="UP000019116"/>
    </source>
</evidence>
<accession>A0A3B5XTG9</accession>
<comment type="subcellular location">
    <subcellularLocation>
        <location evidence="1">Endoplasmic reticulum membrane</location>
        <topology evidence="1">Single-pass membrane protein</topology>
    </subcellularLocation>
</comment>
<keyword evidence="4 10" id="KW-0812">Transmembrane</keyword>
<dbReference type="GO" id="GO:0031204">
    <property type="term" value="P:post-translational protein targeting to membrane, translocation"/>
    <property type="evidence" value="ECO:0000318"/>
    <property type="project" value="GO_Central"/>
</dbReference>
<evidence type="ECO:0000256" key="9">
    <source>
        <dbReference type="ARBA" id="ARBA00023136"/>
    </source>
</evidence>
<dbReference type="OMA" id="VAYACTI"/>
<evidence type="ECO:0000256" key="3">
    <source>
        <dbReference type="ARBA" id="ARBA00022448"/>
    </source>
</evidence>
<dbReference type="Gramene" id="TraesCS1A02G022600.1">
    <property type="protein sequence ID" value="TraesCS1A02G022600.1"/>
    <property type="gene ID" value="TraesCS1A02G022600"/>
</dbReference>
<reference evidence="11" key="2">
    <citation type="submission" date="2018-10" db="UniProtKB">
        <authorList>
            <consortium name="EnsemblPlants"/>
        </authorList>
    </citation>
    <scope>IDENTIFICATION</scope>
</reference>
<dbReference type="SMR" id="A0A3B5XTG9"/>
<feature type="transmembrane region" description="Helical" evidence="10">
    <location>
        <begin position="44"/>
        <end position="66"/>
    </location>
</feature>
<dbReference type="Gramene" id="TraesCS1A03G0051100.1">
    <property type="protein sequence ID" value="TraesCS1A03G0051100.1.CDS"/>
    <property type="gene ID" value="TraesCS1A03G0051100"/>
</dbReference>
<dbReference type="Pfam" id="PF00584">
    <property type="entry name" value="SecE"/>
    <property type="match status" value="1"/>
</dbReference>
<evidence type="ECO:0000256" key="7">
    <source>
        <dbReference type="ARBA" id="ARBA00022989"/>
    </source>
</evidence>
<dbReference type="NCBIfam" id="TIGR00327">
    <property type="entry name" value="secE_euk_arch"/>
    <property type="match status" value="1"/>
</dbReference>
<dbReference type="Gene3D" id="1.20.5.820">
    <property type="entry name" value="Preprotein translocase SecE subunit"/>
    <property type="match status" value="1"/>
</dbReference>
<evidence type="ECO:0000313" key="11">
    <source>
        <dbReference type="EnsemblPlants" id="TraesCS1A02G022600.1"/>
    </source>
</evidence>
<evidence type="ECO:0000256" key="10">
    <source>
        <dbReference type="SAM" id="Phobius"/>
    </source>
</evidence>
<dbReference type="OrthoDB" id="2401875at2759"/>
<evidence type="ECO:0000256" key="6">
    <source>
        <dbReference type="ARBA" id="ARBA00022927"/>
    </source>
</evidence>
<keyword evidence="5" id="KW-0256">Endoplasmic reticulum</keyword>
<sequence>MDVVDSMVDPLREFAKDSVRLVKRCHKPDRKDLTLIWRAEFTKVAARTAIGFVVMGFVGFFVKLIFIPINNIIVGSG</sequence>
<dbReference type="InterPro" id="IPR023391">
    <property type="entry name" value="Prot_translocase_SecE_dom_sf"/>
</dbReference>
<comment type="similarity">
    <text evidence="2">Belongs to the SecE/SEC61-gamma family.</text>
</comment>